<dbReference type="PANTHER" id="PTHR30619">
    <property type="entry name" value="DNA INTERNALIZATION/COMPETENCE PROTEIN COMEC/REC2"/>
    <property type="match status" value="1"/>
</dbReference>
<proteinExistence type="predicted"/>
<dbReference type="InterPro" id="IPR001279">
    <property type="entry name" value="Metallo-B-lactamas"/>
</dbReference>
<dbReference type="Pfam" id="PF00753">
    <property type="entry name" value="Lactamase_B"/>
    <property type="match status" value="1"/>
</dbReference>
<dbReference type="KEGG" id="fgi:OP10G_1783"/>
<dbReference type="AlphaFoldDB" id="A0A068NNY9"/>
<dbReference type="SUPFAM" id="SSF56281">
    <property type="entry name" value="Metallo-hydrolase/oxidoreductase"/>
    <property type="match status" value="1"/>
</dbReference>
<dbReference type="RefSeq" id="WP_025226256.1">
    <property type="nucleotide sequence ID" value="NZ_CP007139.1"/>
</dbReference>
<dbReference type="SMART" id="SM00849">
    <property type="entry name" value="Lactamase_B"/>
    <property type="match status" value="1"/>
</dbReference>
<sequence>MSTLKWSLGASTCIVAGFCLGWISPEPTRITFLSVGQGDCAVMQASGRTILVDAGPVTPHFDAGERIVLPKLRELGVHRVDLILLSHPDMDHVGGTPALLRRFPDATVAMSAVFRRDPEMEKRLQTWGMPASRITWLGPESMGRLGTLTLRLSCPPRGAEANDGSMFVRIGSGPAEAVLSGDAPEPVETRESTIGDWSAQVMKAGHHGSHTASGTTWLHTVHPKWVVVSCGRDNSYGHPHSDTLERITAAGAQIARTDREGDISFEWRGEELVRVP</sequence>
<dbReference type="CDD" id="cd07731">
    <property type="entry name" value="ComA-like_MBL-fold"/>
    <property type="match status" value="1"/>
</dbReference>
<dbReference type="Gene3D" id="3.60.15.10">
    <property type="entry name" value="Ribonuclease Z/Hydroxyacylglutathione hydrolase-like"/>
    <property type="match status" value="1"/>
</dbReference>
<evidence type="ECO:0000313" key="3">
    <source>
        <dbReference type="Proteomes" id="UP000027982"/>
    </source>
</evidence>
<dbReference type="eggNOG" id="COG2333">
    <property type="taxonomic scope" value="Bacteria"/>
</dbReference>
<accession>A0A068NNY9</accession>
<protein>
    <recommendedName>
        <fullName evidence="1">Metallo-beta-lactamase domain-containing protein</fullName>
    </recommendedName>
</protein>
<dbReference type="InterPro" id="IPR052159">
    <property type="entry name" value="Competence_DNA_uptake"/>
</dbReference>
<dbReference type="STRING" id="661478.OP10G_1783"/>
<name>A0A068NNY9_FIMGI</name>
<dbReference type="Proteomes" id="UP000027982">
    <property type="component" value="Chromosome"/>
</dbReference>
<feature type="domain" description="Metallo-beta-lactamase" evidence="1">
    <location>
        <begin position="37"/>
        <end position="232"/>
    </location>
</feature>
<organism evidence="2 3">
    <name type="scientific">Fimbriimonas ginsengisoli Gsoil 348</name>
    <dbReference type="NCBI Taxonomy" id="661478"/>
    <lineage>
        <taxon>Bacteria</taxon>
        <taxon>Bacillati</taxon>
        <taxon>Armatimonadota</taxon>
        <taxon>Fimbriimonadia</taxon>
        <taxon>Fimbriimonadales</taxon>
        <taxon>Fimbriimonadaceae</taxon>
        <taxon>Fimbriimonas</taxon>
    </lineage>
</organism>
<dbReference type="InterPro" id="IPR036866">
    <property type="entry name" value="RibonucZ/Hydroxyglut_hydro"/>
</dbReference>
<keyword evidence="3" id="KW-1185">Reference proteome</keyword>
<reference evidence="2 3" key="1">
    <citation type="journal article" date="2014" name="PLoS ONE">
        <title>The first complete genome sequence of the class fimbriimonadia in the phylum armatimonadetes.</title>
        <authorList>
            <person name="Hu Z.Y."/>
            <person name="Wang Y.Z."/>
            <person name="Im W.T."/>
            <person name="Wang S.Y."/>
            <person name="Zhao G.P."/>
            <person name="Zheng H.J."/>
            <person name="Quan Z.X."/>
        </authorList>
    </citation>
    <scope>NUCLEOTIDE SEQUENCE [LARGE SCALE GENOMIC DNA]</scope>
    <source>
        <strain evidence="2">Gsoil 348</strain>
    </source>
</reference>
<dbReference type="InterPro" id="IPR035681">
    <property type="entry name" value="ComA-like_MBL"/>
</dbReference>
<dbReference type="HOGENOM" id="CLU_010363_1_0_0"/>
<dbReference type="OrthoDB" id="9761531at2"/>
<evidence type="ECO:0000313" key="2">
    <source>
        <dbReference type="EMBL" id="AIE85151.1"/>
    </source>
</evidence>
<evidence type="ECO:0000259" key="1">
    <source>
        <dbReference type="SMART" id="SM00849"/>
    </source>
</evidence>
<dbReference type="PANTHER" id="PTHR30619:SF1">
    <property type="entry name" value="RECOMBINATION PROTEIN 2"/>
    <property type="match status" value="1"/>
</dbReference>
<dbReference type="EMBL" id="CP007139">
    <property type="protein sequence ID" value="AIE85151.1"/>
    <property type="molecule type" value="Genomic_DNA"/>
</dbReference>
<gene>
    <name evidence="2" type="ORF">OP10G_1783</name>
</gene>